<dbReference type="Gene3D" id="1.10.260.40">
    <property type="entry name" value="lambda repressor-like DNA-binding domains"/>
    <property type="match status" value="1"/>
</dbReference>
<dbReference type="GO" id="GO:0003677">
    <property type="term" value="F:DNA binding"/>
    <property type="evidence" value="ECO:0007669"/>
    <property type="project" value="UniProtKB-KW"/>
</dbReference>
<organism evidence="2 3">
    <name type="scientific">Cytobacillus oceanisediminis</name>
    <dbReference type="NCBI Taxonomy" id="665099"/>
    <lineage>
        <taxon>Bacteria</taxon>
        <taxon>Bacillati</taxon>
        <taxon>Bacillota</taxon>
        <taxon>Bacilli</taxon>
        <taxon>Bacillales</taxon>
        <taxon>Bacillaceae</taxon>
        <taxon>Cytobacillus</taxon>
    </lineage>
</organism>
<dbReference type="Pfam" id="PF01381">
    <property type="entry name" value="HTH_3"/>
    <property type="match status" value="1"/>
</dbReference>
<dbReference type="CDD" id="cd00093">
    <property type="entry name" value="HTH_XRE"/>
    <property type="match status" value="1"/>
</dbReference>
<keyword evidence="2" id="KW-0238">DNA-binding</keyword>
<name>A0A2V2ZW17_9BACI</name>
<evidence type="ECO:0000259" key="1">
    <source>
        <dbReference type="PROSITE" id="PS50943"/>
    </source>
</evidence>
<comment type="caution">
    <text evidence="2">The sequence shown here is derived from an EMBL/GenBank/DDBJ whole genome shotgun (WGS) entry which is preliminary data.</text>
</comment>
<reference evidence="2 3" key="1">
    <citation type="submission" date="2018-05" db="EMBL/GenBank/DDBJ databases">
        <title>Freshwater and sediment microbial communities from various areas in North America, analyzing microbe dynamics in response to fracking.</title>
        <authorList>
            <person name="Lamendella R."/>
        </authorList>
    </citation>
    <scope>NUCLEOTIDE SEQUENCE [LARGE SCALE GENOMIC DNA]</scope>
    <source>
        <strain evidence="2 3">15_TX</strain>
    </source>
</reference>
<dbReference type="SMART" id="SM00530">
    <property type="entry name" value="HTH_XRE"/>
    <property type="match status" value="1"/>
</dbReference>
<dbReference type="EMBL" id="QGTW01000007">
    <property type="protein sequence ID" value="PWW27867.1"/>
    <property type="molecule type" value="Genomic_DNA"/>
</dbReference>
<dbReference type="AlphaFoldDB" id="A0A2V2ZW17"/>
<dbReference type="PROSITE" id="PS50943">
    <property type="entry name" value="HTH_CROC1"/>
    <property type="match status" value="1"/>
</dbReference>
<evidence type="ECO:0000313" key="3">
    <source>
        <dbReference type="Proteomes" id="UP000247150"/>
    </source>
</evidence>
<protein>
    <submittedName>
        <fullName evidence="2">DNA-binding XRE family transcriptional regulator</fullName>
    </submittedName>
</protein>
<evidence type="ECO:0000313" key="2">
    <source>
        <dbReference type="EMBL" id="PWW27867.1"/>
    </source>
</evidence>
<proteinExistence type="predicted"/>
<gene>
    <name evidence="2" type="ORF">DFO73_107179</name>
</gene>
<dbReference type="SUPFAM" id="SSF47413">
    <property type="entry name" value="lambda repressor-like DNA-binding domains"/>
    <property type="match status" value="1"/>
</dbReference>
<sequence length="163" mass="18707">MKRDEAALTRDEIILKVSDKIRLIRTEAGYTQDKMAEIIGVSKKTLVQIEKGRAEAGWSTVVAVCALFRETETVRFLFGNEPLEVLETVAREGIDYRKEKTLGGKIWWREIKRSNGLILQQNIISQHYRIIDQDHFRIYSSFDEASSKERFEELSAENGGLLG</sequence>
<dbReference type="InterPro" id="IPR001387">
    <property type="entry name" value="Cro/C1-type_HTH"/>
</dbReference>
<feature type="domain" description="HTH cro/C1-type" evidence="1">
    <location>
        <begin position="21"/>
        <end position="75"/>
    </location>
</feature>
<accession>A0A2V2ZW17</accession>
<dbReference type="InterPro" id="IPR010982">
    <property type="entry name" value="Lambda_DNA-bd_dom_sf"/>
</dbReference>
<dbReference type="Proteomes" id="UP000247150">
    <property type="component" value="Unassembled WGS sequence"/>
</dbReference>